<dbReference type="PROSITE" id="PS50076">
    <property type="entry name" value="DNAJ_2"/>
    <property type="match status" value="1"/>
</dbReference>
<evidence type="ECO:0000259" key="1">
    <source>
        <dbReference type="PROSITE" id="PS50076"/>
    </source>
</evidence>
<reference evidence="2 3" key="1">
    <citation type="journal article" date="2024" name="Nat. Commun.">
        <title>Phylogenomics reveals the evolutionary origins of lichenization in chlorophyte algae.</title>
        <authorList>
            <person name="Puginier C."/>
            <person name="Libourel C."/>
            <person name="Otte J."/>
            <person name="Skaloud P."/>
            <person name="Haon M."/>
            <person name="Grisel S."/>
            <person name="Petersen M."/>
            <person name="Berrin J.G."/>
            <person name="Delaux P.M."/>
            <person name="Dal Grande F."/>
            <person name="Keller J."/>
        </authorList>
    </citation>
    <scope>NUCLEOTIDE SEQUENCE [LARGE SCALE GENOMIC DNA]</scope>
    <source>
        <strain evidence="2 3">SAG 2145</strain>
    </source>
</reference>
<dbReference type="InterPro" id="IPR001623">
    <property type="entry name" value="DnaJ_domain"/>
</dbReference>
<dbReference type="AlphaFoldDB" id="A0AAW1SFS2"/>
<dbReference type="InterPro" id="IPR018253">
    <property type="entry name" value="DnaJ_domain_CS"/>
</dbReference>
<dbReference type="Gene3D" id="1.10.287.110">
    <property type="entry name" value="DnaJ domain"/>
    <property type="match status" value="1"/>
</dbReference>
<dbReference type="EMBL" id="JALJOS010000001">
    <property type="protein sequence ID" value="KAK9845056.1"/>
    <property type="molecule type" value="Genomic_DNA"/>
</dbReference>
<dbReference type="PROSITE" id="PS00636">
    <property type="entry name" value="DNAJ_1"/>
    <property type="match status" value="1"/>
</dbReference>
<dbReference type="SUPFAM" id="SSF46565">
    <property type="entry name" value="Chaperone J-domain"/>
    <property type="match status" value="1"/>
</dbReference>
<name>A0AAW1SFS2_9CHLO</name>
<dbReference type="SMART" id="SM00271">
    <property type="entry name" value="DnaJ"/>
    <property type="match status" value="1"/>
</dbReference>
<accession>A0AAW1SFS2</accession>
<comment type="caution">
    <text evidence="2">The sequence shown here is derived from an EMBL/GenBank/DDBJ whole genome shotgun (WGS) entry which is preliminary data.</text>
</comment>
<dbReference type="CDD" id="cd06257">
    <property type="entry name" value="DnaJ"/>
    <property type="match status" value="1"/>
</dbReference>
<keyword evidence="3" id="KW-1185">Reference proteome</keyword>
<gene>
    <name evidence="2" type="ORF">WJX74_010085</name>
</gene>
<organism evidence="2 3">
    <name type="scientific">Apatococcus lobatus</name>
    <dbReference type="NCBI Taxonomy" id="904363"/>
    <lineage>
        <taxon>Eukaryota</taxon>
        <taxon>Viridiplantae</taxon>
        <taxon>Chlorophyta</taxon>
        <taxon>core chlorophytes</taxon>
        <taxon>Trebouxiophyceae</taxon>
        <taxon>Chlorellales</taxon>
        <taxon>Chlorellaceae</taxon>
        <taxon>Apatococcus</taxon>
    </lineage>
</organism>
<protein>
    <recommendedName>
        <fullName evidence="1">J domain-containing protein</fullName>
    </recommendedName>
</protein>
<evidence type="ECO:0000313" key="3">
    <source>
        <dbReference type="Proteomes" id="UP001438707"/>
    </source>
</evidence>
<dbReference type="Pfam" id="PF00226">
    <property type="entry name" value="DnaJ"/>
    <property type="match status" value="1"/>
</dbReference>
<evidence type="ECO:0000313" key="2">
    <source>
        <dbReference type="EMBL" id="KAK9845056.1"/>
    </source>
</evidence>
<dbReference type="PANTHER" id="PTHR24074">
    <property type="entry name" value="CO-CHAPERONE PROTEIN DJLA"/>
    <property type="match status" value="1"/>
</dbReference>
<dbReference type="PRINTS" id="PR00625">
    <property type="entry name" value="JDOMAIN"/>
</dbReference>
<dbReference type="Proteomes" id="UP001438707">
    <property type="component" value="Unassembled WGS sequence"/>
</dbReference>
<dbReference type="InterPro" id="IPR050817">
    <property type="entry name" value="DjlA_DnaK_co-chaperone"/>
</dbReference>
<proteinExistence type="predicted"/>
<dbReference type="InterPro" id="IPR036869">
    <property type="entry name" value="J_dom_sf"/>
</dbReference>
<feature type="domain" description="J" evidence="1">
    <location>
        <begin position="472"/>
        <end position="545"/>
    </location>
</feature>
<sequence length="547" mass="61543">MLGRLRGLHSLLPTTRACAKVCQPQLTGLHTGSSSPGIVQFETTLEQAQEAVQRWHGQKWLAPRKLLSEGRLDLRSALLPFWLFSTTVEVSYCARLGLPVPDAPAGVFRWQEVQESAGQEHYPWHLPQMQVYASYKYRRDLAEAVKSANAYDQARPMTQSEAQTQDAFASKEGSKAVPLDPPTMRQAIAWELALRSIRQREADKAHAGLQKKWKTKQVKDLKLTAKPLGRQARLIYLPAHAVSYQYGQGFTASGERRPYNFQAIVSGTDLDEVAGERHIDPLKAQLAAAGALATGGLALTALSLPFIGLGGPRIIGGAETAFWLFLACSAAGVGARMWPQLLREQAEVQRIRAEDQEAEQFWARGLGPTDLGDELAQELRDNAEWRRWEQADKWRWREGERGAWAERLWRSQHERRIARIQYISGQTRQRQRQEFEAAQEAARARRWGQSAQHQHFSPGQRNAAGGRRDFKGYYQLLGLDGPSTSVSTGDIAKAFRKAALRFHPDRIESEADGAQDQAAERFQKLSKAYEVLRDPEQRRKYDSGQSL</sequence>